<reference evidence="2 3" key="1">
    <citation type="journal article" date="2023" name="Life. Sci Alliance">
        <title>Evolutionary insights into 3D genome organization and epigenetic landscape of Vigna mungo.</title>
        <authorList>
            <person name="Junaid A."/>
            <person name="Singh B."/>
            <person name="Bhatia S."/>
        </authorList>
    </citation>
    <scope>NUCLEOTIDE SEQUENCE [LARGE SCALE GENOMIC DNA]</scope>
    <source>
        <strain evidence="2">Urdbean</strain>
    </source>
</reference>
<sequence length="433" mass="48519">MIGERQSNPDKGKVVAKPKRKRTPKYILSIPTFVAPPRSNVGPSHAADRHVHSTPSHAVDRHVLSTPSDAADRHVLLTPSHDTDRHVLSTPHPPINPLPTPVILSTPDPVVQPTQDPTSLPPTAFLGTQIDSSSIPSSSHIPPSDGRPTPSVDHDSAGEDGDDPTPADRPMIEPYEKGFVPSRVASQAITRSIKQQFLKPWPTWGAILPDDRKLFWERFKRNFHSKASHRLSEMFREARIAGERPYWIGEQIWTSLLEHWNSPQYWAKCAIAQKNGSSERGGVLHTGRSITIHEHAIRMAAELGRSVHVDEVFHQTRIRKGTIDQFVDERSQKTHEEFSTKLSRVRSSHSSYDDKHLIRSQCWIDVVGGKKKGRIYGVGQLPANYSAGRGGLKHQPSSSSQRPNETVHALTQQLQTREREYSELRQSLPILKN</sequence>
<name>A0AAQ3MQB7_VIGMU</name>
<proteinExistence type="predicted"/>
<feature type="compositionally biased region" description="Low complexity" evidence="1">
    <location>
        <begin position="130"/>
        <end position="144"/>
    </location>
</feature>
<evidence type="ECO:0000313" key="3">
    <source>
        <dbReference type="Proteomes" id="UP001374535"/>
    </source>
</evidence>
<evidence type="ECO:0008006" key="4">
    <source>
        <dbReference type="Google" id="ProtNLM"/>
    </source>
</evidence>
<feature type="region of interest" description="Disordered" evidence="1">
    <location>
        <begin position="1"/>
        <end position="66"/>
    </location>
</feature>
<protein>
    <recommendedName>
        <fullName evidence="4">Transposase, Ptta/En/Spm, plant</fullName>
    </recommendedName>
</protein>
<accession>A0AAQ3MQB7</accession>
<evidence type="ECO:0000313" key="2">
    <source>
        <dbReference type="EMBL" id="WVY95106.1"/>
    </source>
</evidence>
<evidence type="ECO:0000256" key="1">
    <source>
        <dbReference type="SAM" id="MobiDB-lite"/>
    </source>
</evidence>
<dbReference type="EMBL" id="CP144691">
    <property type="protein sequence ID" value="WVY95106.1"/>
    <property type="molecule type" value="Genomic_DNA"/>
</dbReference>
<dbReference type="InterPro" id="IPR004252">
    <property type="entry name" value="Probable_transposase_24"/>
</dbReference>
<dbReference type="Proteomes" id="UP001374535">
    <property type="component" value="Chromosome 10"/>
</dbReference>
<organism evidence="2 3">
    <name type="scientific">Vigna mungo</name>
    <name type="common">Black gram</name>
    <name type="synonym">Phaseolus mungo</name>
    <dbReference type="NCBI Taxonomy" id="3915"/>
    <lineage>
        <taxon>Eukaryota</taxon>
        <taxon>Viridiplantae</taxon>
        <taxon>Streptophyta</taxon>
        <taxon>Embryophyta</taxon>
        <taxon>Tracheophyta</taxon>
        <taxon>Spermatophyta</taxon>
        <taxon>Magnoliopsida</taxon>
        <taxon>eudicotyledons</taxon>
        <taxon>Gunneridae</taxon>
        <taxon>Pentapetalae</taxon>
        <taxon>rosids</taxon>
        <taxon>fabids</taxon>
        <taxon>Fabales</taxon>
        <taxon>Fabaceae</taxon>
        <taxon>Papilionoideae</taxon>
        <taxon>50 kb inversion clade</taxon>
        <taxon>NPAAA clade</taxon>
        <taxon>indigoferoid/millettioid clade</taxon>
        <taxon>Phaseoleae</taxon>
        <taxon>Vigna</taxon>
    </lineage>
</organism>
<dbReference type="Pfam" id="PF03004">
    <property type="entry name" value="Transposase_24"/>
    <property type="match status" value="1"/>
</dbReference>
<gene>
    <name evidence="2" type="ORF">V8G54_034194</name>
</gene>
<feature type="compositionally biased region" description="Pro residues" evidence="1">
    <location>
        <begin position="91"/>
        <end position="100"/>
    </location>
</feature>
<feature type="region of interest" description="Disordered" evidence="1">
    <location>
        <begin position="385"/>
        <end position="406"/>
    </location>
</feature>
<feature type="compositionally biased region" description="Polar residues" evidence="1">
    <location>
        <begin position="395"/>
        <end position="406"/>
    </location>
</feature>
<dbReference type="AlphaFoldDB" id="A0AAQ3MQB7"/>
<feature type="region of interest" description="Disordered" evidence="1">
    <location>
        <begin position="82"/>
        <end position="173"/>
    </location>
</feature>
<feature type="compositionally biased region" description="Basic residues" evidence="1">
    <location>
        <begin position="14"/>
        <end position="24"/>
    </location>
</feature>
<keyword evidence="3" id="KW-1185">Reference proteome</keyword>